<dbReference type="InterPro" id="IPR002259">
    <property type="entry name" value="Eqnu_transpt"/>
</dbReference>
<name>A0A423T2Q8_PENVA</name>
<dbReference type="AlphaFoldDB" id="A0A423T2Q8"/>
<keyword evidence="4 8" id="KW-0812">Transmembrane</keyword>
<dbReference type="GO" id="GO:0005886">
    <property type="term" value="C:plasma membrane"/>
    <property type="evidence" value="ECO:0007669"/>
    <property type="project" value="TreeGrafter"/>
</dbReference>
<dbReference type="EMBL" id="QCYY01002412">
    <property type="protein sequence ID" value="ROT70548.1"/>
    <property type="molecule type" value="Genomic_DNA"/>
</dbReference>
<feature type="transmembrane region" description="Helical" evidence="8">
    <location>
        <begin position="135"/>
        <end position="154"/>
    </location>
</feature>
<keyword evidence="6 8" id="KW-0472">Membrane</keyword>
<reference evidence="9 10" key="2">
    <citation type="submission" date="2019-01" db="EMBL/GenBank/DDBJ databases">
        <title>The decoding of complex shrimp genome reveals the adaptation for benthos swimmer, frequently molting mechanism and breeding impact on genome.</title>
        <authorList>
            <person name="Sun Y."/>
            <person name="Gao Y."/>
            <person name="Yu Y."/>
        </authorList>
    </citation>
    <scope>NUCLEOTIDE SEQUENCE [LARGE SCALE GENOMIC DNA]</scope>
    <source>
        <tissue evidence="9">Muscle</tissue>
    </source>
</reference>
<evidence type="ECO:0000256" key="4">
    <source>
        <dbReference type="ARBA" id="ARBA00022692"/>
    </source>
</evidence>
<dbReference type="Proteomes" id="UP000283509">
    <property type="component" value="Unassembled WGS sequence"/>
</dbReference>
<comment type="caution">
    <text evidence="9">The sequence shown here is derived from an EMBL/GenBank/DDBJ whole genome shotgun (WGS) entry which is preliminary data.</text>
</comment>
<evidence type="ECO:0000256" key="5">
    <source>
        <dbReference type="ARBA" id="ARBA00022989"/>
    </source>
</evidence>
<dbReference type="PANTHER" id="PTHR10332">
    <property type="entry name" value="EQUILIBRATIVE NUCLEOSIDE TRANSPORTER"/>
    <property type="match status" value="1"/>
</dbReference>
<accession>A0A423T2Q8</accession>
<dbReference type="Pfam" id="PF01733">
    <property type="entry name" value="Nucleoside_tran"/>
    <property type="match status" value="1"/>
</dbReference>
<comment type="similarity">
    <text evidence="2">Belongs to the SLC29A/ENT transporter (TC 2.A.57) family.</text>
</comment>
<dbReference type="OrthoDB" id="46396at2759"/>
<dbReference type="GO" id="GO:0005337">
    <property type="term" value="F:nucleoside transmembrane transporter activity"/>
    <property type="evidence" value="ECO:0007669"/>
    <property type="project" value="InterPro"/>
</dbReference>
<sequence length="369" mass="41089">MKPLYSLHPLTATDLLTGNQWQETVCVTESCQLGRYPGFGRNRPLLVTLVFYALGMATLLPWNFFITAETFQYWQYTAPQRERGREGWGWSNATLTPLQLSFTPRSSSCPTCSCTVFLLFTSAIVRRVREMVRQLGSLVLSLATMVIITLFTFIDTDSWQFAFFVITMILIAILNVCVAVLQGSSYGLAGLFPASCMSGMLSGQAISGIFSSLARIISLLHQHSSFARRARGKKEQAEYKSDTQTYISVLKKKTGTNNHTVKCRPSKSSEASSDETAMLDHGGSEITIPSERQEEPQKKQKLMIASGEDLKEDGAMAAQDSEDEECTEPAKGSRSNGRHRFRLRARRDHLNFPPNTDIATKDENGAPRL</sequence>
<keyword evidence="5 8" id="KW-1133">Transmembrane helix</keyword>
<gene>
    <name evidence="9" type="ORF">C7M84_011155</name>
</gene>
<evidence type="ECO:0000256" key="1">
    <source>
        <dbReference type="ARBA" id="ARBA00004141"/>
    </source>
</evidence>
<comment type="subcellular location">
    <subcellularLocation>
        <location evidence="1">Membrane</location>
        <topology evidence="1">Multi-pass membrane protein</topology>
    </subcellularLocation>
</comment>
<feature type="region of interest" description="Disordered" evidence="7">
    <location>
        <begin position="257"/>
        <end position="369"/>
    </location>
</feature>
<feature type="transmembrane region" description="Helical" evidence="8">
    <location>
        <begin position="45"/>
        <end position="66"/>
    </location>
</feature>
<feature type="compositionally biased region" description="Basic and acidic residues" evidence="7">
    <location>
        <begin position="359"/>
        <end position="369"/>
    </location>
</feature>
<evidence type="ECO:0000313" key="9">
    <source>
        <dbReference type="EMBL" id="ROT70548.1"/>
    </source>
</evidence>
<keyword evidence="10" id="KW-1185">Reference proteome</keyword>
<dbReference type="PRINTS" id="PR01130">
    <property type="entry name" value="DERENTRNSPRT"/>
</dbReference>
<reference evidence="9 10" key="1">
    <citation type="submission" date="2018-04" db="EMBL/GenBank/DDBJ databases">
        <authorList>
            <person name="Zhang X."/>
            <person name="Yuan J."/>
            <person name="Li F."/>
            <person name="Xiang J."/>
        </authorList>
    </citation>
    <scope>NUCLEOTIDE SEQUENCE [LARGE SCALE GENOMIC DNA]</scope>
    <source>
        <tissue evidence="9">Muscle</tissue>
    </source>
</reference>
<organism evidence="9 10">
    <name type="scientific">Penaeus vannamei</name>
    <name type="common">Whiteleg shrimp</name>
    <name type="synonym">Litopenaeus vannamei</name>
    <dbReference type="NCBI Taxonomy" id="6689"/>
    <lineage>
        <taxon>Eukaryota</taxon>
        <taxon>Metazoa</taxon>
        <taxon>Ecdysozoa</taxon>
        <taxon>Arthropoda</taxon>
        <taxon>Crustacea</taxon>
        <taxon>Multicrustacea</taxon>
        <taxon>Malacostraca</taxon>
        <taxon>Eumalacostraca</taxon>
        <taxon>Eucarida</taxon>
        <taxon>Decapoda</taxon>
        <taxon>Dendrobranchiata</taxon>
        <taxon>Penaeoidea</taxon>
        <taxon>Penaeidae</taxon>
        <taxon>Penaeus</taxon>
    </lineage>
</organism>
<dbReference type="STRING" id="6689.A0A423T2Q8"/>
<evidence type="ECO:0000256" key="2">
    <source>
        <dbReference type="ARBA" id="ARBA00007965"/>
    </source>
</evidence>
<dbReference type="PANTHER" id="PTHR10332:SF88">
    <property type="entry name" value="EQUILIBRATIVE NUCLEOSIDE TRANSPORTER 1, ISOFORM A"/>
    <property type="match status" value="1"/>
</dbReference>
<evidence type="ECO:0000256" key="3">
    <source>
        <dbReference type="ARBA" id="ARBA00022448"/>
    </source>
</evidence>
<feature type="compositionally biased region" description="Polar residues" evidence="7">
    <location>
        <begin position="257"/>
        <end position="275"/>
    </location>
</feature>
<keyword evidence="3" id="KW-0813">Transport</keyword>
<evidence type="ECO:0000256" key="8">
    <source>
        <dbReference type="SAM" id="Phobius"/>
    </source>
</evidence>
<evidence type="ECO:0000313" key="10">
    <source>
        <dbReference type="Proteomes" id="UP000283509"/>
    </source>
</evidence>
<proteinExistence type="inferred from homology"/>
<feature type="compositionally biased region" description="Basic residues" evidence="7">
    <location>
        <begin position="336"/>
        <end position="347"/>
    </location>
</feature>
<protein>
    <submittedName>
        <fullName evidence="9">Equilibrative nucleoside transporter 3</fullName>
    </submittedName>
</protein>
<evidence type="ECO:0000256" key="7">
    <source>
        <dbReference type="SAM" id="MobiDB-lite"/>
    </source>
</evidence>
<evidence type="ECO:0000256" key="6">
    <source>
        <dbReference type="ARBA" id="ARBA00023136"/>
    </source>
</evidence>
<feature type="transmembrane region" description="Helical" evidence="8">
    <location>
        <begin position="161"/>
        <end position="181"/>
    </location>
</feature>